<dbReference type="Pfam" id="PF09860">
    <property type="entry name" value="DUF2087"/>
    <property type="match status" value="1"/>
</dbReference>
<evidence type="ECO:0000259" key="1">
    <source>
        <dbReference type="PROSITE" id="PS50164"/>
    </source>
</evidence>
<keyword evidence="3" id="KW-1185">Reference proteome</keyword>
<organism evidence="2 3">
    <name type="scientific">Ammoniphilus resinae</name>
    <dbReference type="NCBI Taxonomy" id="861532"/>
    <lineage>
        <taxon>Bacteria</taxon>
        <taxon>Bacillati</taxon>
        <taxon>Bacillota</taxon>
        <taxon>Bacilli</taxon>
        <taxon>Bacillales</taxon>
        <taxon>Paenibacillaceae</taxon>
        <taxon>Aneurinibacillus group</taxon>
        <taxon>Ammoniphilus</taxon>
    </lineage>
</organism>
<feature type="domain" description="GIY-YIG" evidence="1">
    <location>
        <begin position="245"/>
        <end position="339"/>
    </location>
</feature>
<sequence length="346" mass="41083">MFSELLWNASIEELKKGYTLETDQYVCLLCGTQFEKGRIYPDQDRFYDAERFTQIHIEQYHGSVFEYLIHQDKKITGLTDHQKNLLHLFYQGKSDPEVQKEMGIGSASTIRNHRFALKEKERQAKIFLTLMELLQENGEKQPKSRALQPFPKKLKDKRSVLEKIVKQFDPDQIYTEKEINDHLKETFDDYVMVRRYLIDLGFLERKPEGSEYWVKSAQKEEKSEKGMEELDRKKELKQQYKETKSEAGVYQIRNTQNNKIYIDSTTNLKTLSGKLFQLKMGSHMNKALQAEWNQYGEDAFVFEVLEILKENKNEYVDPKDDLKKLEQKWLDHLQPYGDQGYNKKKS</sequence>
<protein>
    <submittedName>
        <fullName evidence="2">DNA-binding CsgD family transcriptional regulator</fullName>
    </submittedName>
</protein>
<evidence type="ECO:0000313" key="3">
    <source>
        <dbReference type="Proteomes" id="UP001519343"/>
    </source>
</evidence>
<evidence type="ECO:0000313" key="2">
    <source>
        <dbReference type="EMBL" id="MBP1934040.1"/>
    </source>
</evidence>
<dbReference type="InterPro" id="IPR035901">
    <property type="entry name" value="GIY-YIG_endonuc_sf"/>
</dbReference>
<gene>
    <name evidence="2" type="ORF">J2Z37_004057</name>
</gene>
<dbReference type="RefSeq" id="WP_209812053.1">
    <property type="nucleotide sequence ID" value="NZ_JAGGKT010000016.1"/>
</dbReference>
<dbReference type="PROSITE" id="PS50164">
    <property type="entry name" value="GIY_YIG"/>
    <property type="match status" value="1"/>
</dbReference>
<dbReference type="CDD" id="cd10451">
    <property type="entry name" value="GIY-YIG_LuxR_like"/>
    <property type="match status" value="1"/>
</dbReference>
<dbReference type="GO" id="GO:0003677">
    <property type="term" value="F:DNA binding"/>
    <property type="evidence" value="ECO:0007669"/>
    <property type="project" value="UniProtKB-KW"/>
</dbReference>
<reference evidence="2 3" key="1">
    <citation type="submission" date="2021-03" db="EMBL/GenBank/DDBJ databases">
        <title>Genomic Encyclopedia of Type Strains, Phase IV (KMG-IV): sequencing the most valuable type-strain genomes for metagenomic binning, comparative biology and taxonomic classification.</title>
        <authorList>
            <person name="Goeker M."/>
        </authorList>
    </citation>
    <scope>NUCLEOTIDE SEQUENCE [LARGE SCALE GENOMIC DNA]</scope>
    <source>
        <strain evidence="2 3">DSM 24738</strain>
    </source>
</reference>
<comment type="caution">
    <text evidence="2">The sequence shown here is derived from an EMBL/GenBank/DDBJ whole genome shotgun (WGS) entry which is preliminary data.</text>
</comment>
<accession>A0ABS4GUS8</accession>
<dbReference type="InterPro" id="IPR000305">
    <property type="entry name" value="GIY-YIG_endonuc"/>
</dbReference>
<dbReference type="EMBL" id="JAGGKT010000016">
    <property type="protein sequence ID" value="MBP1934040.1"/>
    <property type="molecule type" value="Genomic_DNA"/>
</dbReference>
<dbReference type="Proteomes" id="UP001519343">
    <property type="component" value="Unassembled WGS sequence"/>
</dbReference>
<dbReference type="SUPFAM" id="SSF82771">
    <property type="entry name" value="GIY-YIG endonuclease"/>
    <property type="match status" value="1"/>
</dbReference>
<dbReference type="Gene3D" id="3.40.1440.10">
    <property type="entry name" value="GIY-YIG endonuclease"/>
    <property type="match status" value="1"/>
</dbReference>
<name>A0ABS4GUS8_9BACL</name>
<dbReference type="Pfam" id="PF01541">
    <property type="entry name" value="GIY-YIG"/>
    <property type="match status" value="1"/>
</dbReference>
<keyword evidence="2" id="KW-0238">DNA-binding</keyword>
<proteinExistence type="predicted"/>
<dbReference type="InterPro" id="IPR018656">
    <property type="entry name" value="DUF2087"/>
</dbReference>